<dbReference type="OrthoDB" id="3260913at2759"/>
<dbReference type="AlphaFoldDB" id="A0A165U301"/>
<name>A0A165U301_9AGAM</name>
<protein>
    <submittedName>
        <fullName evidence="1">Uncharacterized protein</fullName>
    </submittedName>
</protein>
<dbReference type="InParanoid" id="A0A165U301"/>
<evidence type="ECO:0000313" key="2">
    <source>
        <dbReference type="Proteomes" id="UP000076761"/>
    </source>
</evidence>
<accession>A0A165U301</accession>
<keyword evidence="2" id="KW-1185">Reference proteome</keyword>
<sequence length="266" mass="29750">MDAMLSLLSRTTSCFLDVRFDPSDSHYSDEEDVLIVDLDALRDLVPARPNIPWRRVVGACEQTLFPMYRKLHDTLHHDVDHLTHLFSEIGSSVTEDSAQKLEEISVATTLSDDLAFSDTSKTSTSRASSYRKRRRSSHSGVTEILVIQSSHPSVPTIVITLCQSQPSDSRSWVPCQDACFGSRLLVPNHLAVNDVFPPLVAEPLPASLKTVENWQYTNGHWCAILPTLEEQARRGLSSKVVPVRRKVGRRGVSSARSLRYNDPSRL</sequence>
<organism evidence="1 2">
    <name type="scientific">Neolentinus lepideus HHB14362 ss-1</name>
    <dbReference type="NCBI Taxonomy" id="1314782"/>
    <lineage>
        <taxon>Eukaryota</taxon>
        <taxon>Fungi</taxon>
        <taxon>Dikarya</taxon>
        <taxon>Basidiomycota</taxon>
        <taxon>Agaricomycotina</taxon>
        <taxon>Agaricomycetes</taxon>
        <taxon>Gloeophyllales</taxon>
        <taxon>Gloeophyllaceae</taxon>
        <taxon>Neolentinus</taxon>
    </lineage>
</organism>
<evidence type="ECO:0000313" key="1">
    <source>
        <dbReference type="EMBL" id="KZT27568.1"/>
    </source>
</evidence>
<dbReference type="Proteomes" id="UP000076761">
    <property type="component" value="Unassembled WGS sequence"/>
</dbReference>
<dbReference type="EMBL" id="KV425561">
    <property type="protein sequence ID" value="KZT27568.1"/>
    <property type="molecule type" value="Genomic_DNA"/>
</dbReference>
<reference evidence="1 2" key="1">
    <citation type="journal article" date="2016" name="Mol. Biol. Evol.">
        <title>Comparative Genomics of Early-Diverging Mushroom-Forming Fungi Provides Insights into the Origins of Lignocellulose Decay Capabilities.</title>
        <authorList>
            <person name="Nagy L.G."/>
            <person name="Riley R."/>
            <person name="Tritt A."/>
            <person name="Adam C."/>
            <person name="Daum C."/>
            <person name="Floudas D."/>
            <person name="Sun H."/>
            <person name="Yadav J.S."/>
            <person name="Pangilinan J."/>
            <person name="Larsson K.H."/>
            <person name="Matsuura K."/>
            <person name="Barry K."/>
            <person name="Labutti K."/>
            <person name="Kuo R."/>
            <person name="Ohm R.A."/>
            <person name="Bhattacharya S.S."/>
            <person name="Shirouzu T."/>
            <person name="Yoshinaga Y."/>
            <person name="Martin F.M."/>
            <person name="Grigoriev I.V."/>
            <person name="Hibbett D.S."/>
        </authorList>
    </citation>
    <scope>NUCLEOTIDE SEQUENCE [LARGE SCALE GENOMIC DNA]</scope>
    <source>
        <strain evidence="1 2">HHB14362 ss-1</strain>
    </source>
</reference>
<proteinExistence type="predicted"/>
<gene>
    <name evidence="1" type="ORF">NEOLEDRAFT_1176587</name>
</gene>